<feature type="domain" description="Swt1-like HEPN" evidence="2">
    <location>
        <begin position="12"/>
        <end position="125"/>
    </location>
</feature>
<dbReference type="Pfam" id="PF18731">
    <property type="entry name" value="HEPN_Swt1"/>
    <property type="match status" value="1"/>
</dbReference>
<dbReference type="EMBL" id="BAAAQW010000005">
    <property type="protein sequence ID" value="GAA2199982.1"/>
    <property type="molecule type" value="Genomic_DNA"/>
</dbReference>
<feature type="compositionally biased region" description="Gly residues" evidence="1">
    <location>
        <begin position="1017"/>
        <end position="1031"/>
    </location>
</feature>
<dbReference type="InterPro" id="IPR007555">
    <property type="entry name" value="DUF499"/>
</dbReference>
<dbReference type="Proteomes" id="UP001500432">
    <property type="component" value="Unassembled WGS sequence"/>
</dbReference>
<protein>
    <submittedName>
        <fullName evidence="3">Swt1 family HEPN domain-containing protein</fullName>
    </submittedName>
</protein>
<dbReference type="Pfam" id="PF04465">
    <property type="entry name" value="DUF499"/>
    <property type="match status" value="1"/>
</dbReference>
<evidence type="ECO:0000313" key="4">
    <source>
        <dbReference type="Proteomes" id="UP001500432"/>
    </source>
</evidence>
<organism evidence="3 4">
    <name type="scientific">Sinomonas flava</name>
    <dbReference type="NCBI Taxonomy" id="496857"/>
    <lineage>
        <taxon>Bacteria</taxon>
        <taxon>Bacillati</taxon>
        <taxon>Actinomycetota</taxon>
        <taxon>Actinomycetes</taxon>
        <taxon>Micrococcales</taxon>
        <taxon>Micrococcaceae</taxon>
        <taxon>Sinomonas</taxon>
    </lineage>
</organism>
<sequence>MAMTNIDRVGIALDVLAKELEPFVERVLLPHLPEGITDWTRLLAAKDGQDGKEYLPSDPQVQLRVITEPLGTLKYAFNGVLSRAEQNLASELRSVRDAWAHRKPFSADDAYRALDTTDRLLRAIGAAKSADAVRKAKLDVQRSAYAEETRRDTRAQAGMPGLASSDLLPWNEVLQPHADIASNDFARAEFAADLHQVATGAESSSDYNDPIEFFNRTFLTEGLKNLLSIAARRLSGDMNAAPVVNLQTAFGGGKTHSMLAVWHLFSGRATTEYPQGVQDLLSTIGVDPADATASVKRVAIVGNELSPGQAWEKPDGTVIRTIWGELAWQLGGADGYALVAESDRTGTNPGAALRTLLEQHAPAIILIDEWVAYARGLYGQDHLVGGSFETQFTFAQQLTEVVKAVPGALLLVSIPASDVRRDDDAPVASDLEVGGAHGRAALERLQNVVSRVAQPWTPASSTESFEIVRRRLFREPDAAARRKIDATAKAFVDFYRRSSGELPLETRDPAYESRIRDAYPIHPELFDRLYGDWSTLEKFQRTRGVLRLMSAVVHALHSSGDDSPLIMPGSIPLDSSAVRDELTGYLDDGDRWKSIIESDIDGINATAVFVDREKPLFGSRALTRRIARATFMGSAATLRSSHKGIERKRVFLGVAMPGDTVGNFGSALQMLGERANYLYGEGDRYWFDLQISLNRTMSERAQSFSSADVEKFVMDRIRHQAKYPATFTDVIYAPADSSDVPDAENVRLVIAGPQHLHDGKSYGSKAHEFTRSVVSTRGSAPRLGVNTIVVLAADQARWADLDQVARHYLAWDAISRERKVLDLTQGQIETVQRRLTSLNTTVEQRIRETWIWALYPQQPDGGSPWTSSQVKADGAVESIVRTAGERLEKTDTIITRYSMQSIAIELQNHLRSKWNDGRISVHELWEYHVRYPYLARLRDKKVLLDAIASAMHDAAWLQIGFALADGYDAESGDFLGLRLPFDDAAPAAILDSMLLVKPELAVAQRKREQDRASGESGTEGPGPEPHGGGSGLTLPKGTDGSAEPKPGPTTIANARYTGAVDVKPTGDIPAQLRQIAEELLVHLQGAEPDIFEVRITIDADKRSGFPSAIVRTVRENGSQLGFTKNKFEEL</sequence>
<keyword evidence="4" id="KW-1185">Reference proteome</keyword>
<reference evidence="3 4" key="1">
    <citation type="journal article" date="2019" name="Int. J. Syst. Evol. Microbiol.">
        <title>The Global Catalogue of Microorganisms (GCM) 10K type strain sequencing project: providing services to taxonomists for standard genome sequencing and annotation.</title>
        <authorList>
            <consortium name="The Broad Institute Genomics Platform"/>
            <consortium name="The Broad Institute Genome Sequencing Center for Infectious Disease"/>
            <person name="Wu L."/>
            <person name="Ma J."/>
        </authorList>
    </citation>
    <scope>NUCLEOTIDE SEQUENCE [LARGE SCALE GENOMIC DNA]</scope>
    <source>
        <strain evidence="3 4">JCM 16034</strain>
    </source>
</reference>
<comment type="caution">
    <text evidence="3">The sequence shown here is derived from an EMBL/GenBank/DDBJ whole genome shotgun (WGS) entry which is preliminary data.</text>
</comment>
<evidence type="ECO:0000259" key="2">
    <source>
        <dbReference type="Pfam" id="PF18731"/>
    </source>
</evidence>
<dbReference type="InterPro" id="IPR041650">
    <property type="entry name" value="HEPN_Swt1"/>
</dbReference>
<feature type="region of interest" description="Disordered" evidence="1">
    <location>
        <begin position="1005"/>
        <end position="1058"/>
    </location>
</feature>
<proteinExistence type="predicted"/>
<accession>A0ABN3BSR3</accession>
<gene>
    <name evidence="3" type="ORF">GCM10009849_18580</name>
</gene>
<name>A0ABN3BSR3_9MICC</name>
<evidence type="ECO:0000313" key="3">
    <source>
        <dbReference type="EMBL" id="GAA2199982.1"/>
    </source>
</evidence>
<evidence type="ECO:0000256" key="1">
    <source>
        <dbReference type="SAM" id="MobiDB-lite"/>
    </source>
</evidence>